<comment type="caution">
    <text evidence="3">The sequence shown here is derived from an EMBL/GenBank/DDBJ whole genome shotgun (WGS) entry which is preliminary data.</text>
</comment>
<gene>
    <name evidence="3" type="primary">CCDC30</name>
    <name evidence="3" type="ORF">A306_00013942</name>
</gene>
<dbReference type="Proteomes" id="UP000053872">
    <property type="component" value="Unassembled WGS sequence"/>
</dbReference>
<organism evidence="3 4">
    <name type="scientific">Columba livia</name>
    <name type="common">Rock dove</name>
    <dbReference type="NCBI Taxonomy" id="8932"/>
    <lineage>
        <taxon>Eukaryota</taxon>
        <taxon>Metazoa</taxon>
        <taxon>Chordata</taxon>
        <taxon>Craniata</taxon>
        <taxon>Vertebrata</taxon>
        <taxon>Euteleostomi</taxon>
        <taxon>Archelosauria</taxon>
        <taxon>Archosauria</taxon>
        <taxon>Dinosauria</taxon>
        <taxon>Saurischia</taxon>
        <taxon>Theropoda</taxon>
        <taxon>Coelurosauria</taxon>
        <taxon>Aves</taxon>
        <taxon>Neognathae</taxon>
        <taxon>Neoaves</taxon>
        <taxon>Columbimorphae</taxon>
        <taxon>Columbiformes</taxon>
        <taxon>Columbidae</taxon>
        <taxon>Columba</taxon>
    </lineage>
</organism>
<dbReference type="InParanoid" id="A0A2I0LLM7"/>
<dbReference type="InterPro" id="IPR052825">
    <property type="entry name" value="CCD-Prefoldin_beta-like"/>
</dbReference>
<evidence type="ECO:0000313" key="3">
    <source>
        <dbReference type="EMBL" id="PKK18330.1"/>
    </source>
</evidence>
<feature type="coiled-coil region" evidence="1">
    <location>
        <begin position="329"/>
        <end position="370"/>
    </location>
</feature>
<feature type="coiled-coil region" evidence="1">
    <location>
        <begin position="420"/>
        <end position="671"/>
    </location>
</feature>
<evidence type="ECO:0000256" key="1">
    <source>
        <dbReference type="SAM" id="Coils"/>
    </source>
</evidence>
<keyword evidence="4" id="KW-1185">Reference proteome</keyword>
<feature type="coiled-coil region" evidence="1">
    <location>
        <begin position="35"/>
        <end position="83"/>
    </location>
</feature>
<sequence>MGGHSKTLSIILAGFTSCPAPRAPESGDQALSERIEHHRAELREAMEHNSKLDKEILALRARVQTLDLERKAFLDLVEQLKEEICEYQKGEKPALPLPAPAEAEEAAVCSLQGAKDEGRVEGDHVSDQEHRYQSSETLHKRCREVIENIEGRNSQLLHKLQKLEPEHEGLVGRSEELESALGEMQIQTKQEKEQLESEVEGLHWKITSLETELLEVPKNKSEMSGEEQAAAGAQEMQEMLESCQETIEKLGSQLGERRERRKQLASELELLREDLKAEKKVSDLLQENEQINELERKHEDVCIEERTPEEQMARAVVLEEQIKHLRDEQELLCSELLESNKKREELEKQLKESNEEKRLLLEEIARLKHDLLTTREPGGREETWRMDQGTVQRENRFLVSQSSAGSLDGSVKQGPSDERFQQQEDRMQQLRQDLRRVQNLCSSAERELRYEREKNMLDIEAPTCTSSFETQVKAELKQARAKLSDTKETCSSLSAQWEKSQQKVKELEQELLRCSQADKLQSSLQEKLAQEKSKVGEAQKKISKLQQKLKDSQHQLLLAEARVADKKLLEEELKEARENEARVQQELHEEQLKRKLLEQQVEELQQQLRHSQETEASLAKMHVELQAKTLRVLEDERKPAPSEHLQCEKENQKLSEQLSLLKEENKALYEEGVRLLNQKDLYIRKYNEMQLRHKDKIRRAKETFIHEVKQRDSRIKQLENELSESKLQVEKGKVLVAQVTAENEKLLQERRRLLQKISAQEESPWSSRSAMAAPQSRVKLPDEENVRPHEGKLQLCGHGQRAPRSSRAPTAQDPKSVDFSERQRQSKVLPSPRASCPWREPPDALGALKAAADTKPDGEAESQDSCVCLSPSQPSEIGYLNVASPGDTAASQLQEESPSISSENF</sequence>
<feature type="region of interest" description="Disordered" evidence="2">
    <location>
        <begin position="758"/>
        <end position="905"/>
    </location>
</feature>
<dbReference type="PANTHER" id="PTHR34479:SF1">
    <property type="entry name" value="COILED-COIL DOMAIN-CONTAINING PROTEIN 30"/>
    <property type="match status" value="1"/>
</dbReference>
<feature type="compositionally biased region" description="Basic and acidic residues" evidence="2">
    <location>
        <begin position="779"/>
        <end position="792"/>
    </location>
</feature>
<feature type="coiled-coil region" evidence="1">
    <location>
        <begin position="174"/>
        <end position="304"/>
    </location>
</feature>
<protein>
    <submittedName>
        <fullName evidence="3">Coiled-coil domain containing 30</fullName>
    </submittedName>
</protein>
<reference evidence="3 4" key="1">
    <citation type="journal article" date="2013" name="Science">
        <title>Genomic diversity and evolution of the head crest in the rock pigeon.</title>
        <authorList>
            <person name="Shapiro M.D."/>
            <person name="Kronenberg Z."/>
            <person name="Li C."/>
            <person name="Domyan E.T."/>
            <person name="Pan H."/>
            <person name="Campbell M."/>
            <person name="Tan H."/>
            <person name="Huff C.D."/>
            <person name="Hu H."/>
            <person name="Vickrey A.I."/>
            <person name="Nielsen S.C."/>
            <person name="Stringham S.A."/>
            <person name="Hu H."/>
            <person name="Willerslev E."/>
            <person name="Gilbert M.T."/>
            <person name="Yandell M."/>
            <person name="Zhang G."/>
            <person name="Wang J."/>
        </authorList>
    </citation>
    <scope>NUCLEOTIDE SEQUENCE [LARGE SCALE GENOMIC DNA]</scope>
    <source>
        <tissue evidence="3">Blood</tissue>
    </source>
</reference>
<feature type="compositionally biased region" description="Basic and acidic residues" evidence="2">
    <location>
        <begin position="815"/>
        <end position="824"/>
    </location>
</feature>
<dbReference type="InterPro" id="IPR031476">
    <property type="entry name" value="DUF4686"/>
</dbReference>
<evidence type="ECO:0000256" key="2">
    <source>
        <dbReference type="SAM" id="MobiDB-lite"/>
    </source>
</evidence>
<dbReference type="AlphaFoldDB" id="A0A2I0LLM7"/>
<dbReference type="PROSITE" id="PS51257">
    <property type="entry name" value="PROKAR_LIPOPROTEIN"/>
    <property type="match status" value="1"/>
</dbReference>
<feature type="compositionally biased region" description="Polar residues" evidence="2">
    <location>
        <begin position="889"/>
        <end position="905"/>
    </location>
</feature>
<accession>A0A2I0LLM7</accession>
<keyword evidence="1" id="KW-0175">Coiled coil</keyword>
<dbReference type="EMBL" id="AKCR02000212">
    <property type="protein sequence ID" value="PKK18330.1"/>
    <property type="molecule type" value="Genomic_DNA"/>
</dbReference>
<name>A0A2I0LLM7_COLLI</name>
<evidence type="ECO:0000313" key="4">
    <source>
        <dbReference type="Proteomes" id="UP000053872"/>
    </source>
</evidence>
<proteinExistence type="predicted"/>
<dbReference type="PANTHER" id="PTHR34479">
    <property type="entry name" value="COILED-COIL DOMAIN-CONTAINING PROTEIN 30"/>
    <property type="match status" value="1"/>
</dbReference>
<feature type="compositionally biased region" description="Polar residues" evidence="2">
    <location>
        <begin position="758"/>
        <end position="769"/>
    </location>
</feature>
<dbReference type="Pfam" id="PF15742">
    <property type="entry name" value="DUF4686"/>
    <property type="match status" value="1"/>
</dbReference>